<sequence length="281" mass="33184">MTTKENIINHLNEHNNITHDFLKSNSLLSLGEYFGFDDICYKNQNKLNYLYNQKILCSLVKELNDRKIGYIVFKGICLAEMLYDNPVDRKVGDIDLYVEYDNHCRVIKILNRLGINKENENECEYDHHIVLTNSKALIELHKNILNPCINIDETYLKNNTSVVYINKTPIVTFSLTATILHLIYHLYMDSWFLAGSLYNIYATKIVLKAGRFLYRAYEIALYSEKYFKEINWNDVEEDIRHQKLCLVFKKMMRDILEIFPNAFPDSFAQMILQLEYVDAEE</sequence>
<dbReference type="InterPro" id="IPR043519">
    <property type="entry name" value="NT_sf"/>
</dbReference>
<accession>N2AFP1</accession>
<dbReference type="InterPro" id="IPR039498">
    <property type="entry name" value="NTP_transf_5"/>
</dbReference>
<dbReference type="Pfam" id="PF14907">
    <property type="entry name" value="NTP_transf_5"/>
    <property type="match status" value="1"/>
</dbReference>
<evidence type="ECO:0000313" key="2">
    <source>
        <dbReference type="Proteomes" id="UP000012589"/>
    </source>
</evidence>
<protein>
    <submittedName>
        <fullName evidence="1">Uncharacterized protein</fullName>
    </submittedName>
</protein>
<dbReference type="STRING" id="1235802.C823_03698"/>
<organism evidence="1 2">
    <name type="scientific">Eubacterium plexicaudatum ASF492</name>
    <dbReference type="NCBI Taxonomy" id="1235802"/>
    <lineage>
        <taxon>Bacteria</taxon>
        <taxon>Bacillati</taxon>
        <taxon>Bacillota</taxon>
        <taxon>Clostridia</taxon>
        <taxon>Eubacteriales</taxon>
        <taxon>Eubacteriaceae</taxon>
        <taxon>Eubacterium</taxon>
    </lineage>
</organism>
<evidence type="ECO:0000313" key="1">
    <source>
        <dbReference type="EMBL" id="EMZ23214.1"/>
    </source>
</evidence>
<proteinExistence type="predicted"/>
<gene>
    <name evidence="1" type="ORF">C823_03698</name>
</gene>
<dbReference type="AlphaFoldDB" id="N2AFP1"/>
<dbReference type="SUPFAM" id="SSF81301">
    <property type="entry name" value="Nucleotidyltransferase"/>
    <property type="match status" value="1"/>
</dbReference>
<dbReference type="Gene3D" id="3.30.460.40">
    <property type="match status" value="1"/>
</dbReference>
<reference evidence="1 2" key="1">
    <citation type="journal article" date="2014" name="Genome Announc.">
        <title>Draft genome sequences of the altered schaedler flora, a defined bacterial community from gnotobiotic mice.</title>
        <authorList>
            <person name="Wannemuehler M.J."/>
            <person name="Overstreet A.M."/>
            <person name="Ward D.V."/>
            <person name="Phillips G.J."/>
        </authorList>
    </citation>
    <scope>NUCLEOTIDE SEQUENCE [LARGE SCALE GENOMIC DNA]</scope>
    <source>
        <strain evidence="1 2">ASF492</strain>
    </source>
</reference>
<dbReference type="Proteomes" id="UP000012589">
    <property type="component" value="Unassembled WGS sequence"/>
</dbReference>
<comment type="caution">
    <text evidence="1">The sequence shown here is derived from an EMBL/GenBank/DDBJ whole genome shotgun (WGS) entry which is preliminary data.</text>
</comment>
<dbReference type="EMBL" id="AQFT01000109">
    <property type="protein sequence ID" value="EMZ23214.1"/>
    <property type="molecule type" value="Genomic_DNA"/>
</dbReference>
<dbReference type="HOGENOM" id="CLU_989523_0_0_9"/>
<dbReference type="PATRIC" id="fig|1235802.3.peg.3904"/>
<dbReference type="OrthoDB" id="9773927at2"/>
<name>N2AFP1_9FIRM</name>
<keyword evidence="2" id="KW-1185">Reference proteome</keyword>